<evidence type="ECO:0000313" key="2">
    <source>
        <dbReference type="EMBL" id="GHJ85487.1"/>
    </source>
</evidence>
<gene>
    <name evidence="2" type="ORF">NliqN6_1889</name>
</gene>
<feature type="compositionally biased region" description="Low complexity" evidence="1">
    <location>
        <begin position="23"/>
        <end position="32"/>
    </location>
</feature>
<feature type="region of interest" description="Disordered" evidence="1">
    <location>
        <begin position="51"/>
        <end position="100"/>
    </location>
</feature>
<feature type="region of interest" description="Disordered" evidence="1">
    <location>
        <begin position="1"/>
        <end position="37"/>
    </location>
</feature>
<name>A0A8H3TQR2_9TREE</name>
<keyword evidence="3" id="KW-1185">Reference proteome</keyword>
<sequence length="531" mass="58355">MTSTTKIQEKEVAGNVWQADIRSPSPTSSLDLSSREDHAKVEINPFSIAAKNKRSKVKQSPVKYDLSARPQGDDGEGRPRITVTAKDRDSHPKRGVLSRANKERHVIQEERFMQSKEATQPPFQLRPPIQAQTLNKSNLSPAGKKALTPSEQKHPLPTPSISGPRGKGTPIRFAKIEGDVSFPILQGFKRQEQPAHRQQSEQRRIEPQRMGQGNEAEMKMRSQAMQEYAARLHEPHNASSRLTPAYPPLKGNAPLSTLYGRDRASESHLQQLDPSSAAYADSTESQYTTMSHRLDVEHANPSVAFQHQRPSFHYYPISAIEANTNVSRGACGDVMPHGGFPLPAESFPLVGDYHSGGVNAFPYRSTRMSLPSTHGSRISGQYTQGKTFSPKIHREPALSLGRSENGAKCAIAGFKTDRKTQAAPHFRMRAGATGFSGTYATSFPPRSPLHDSNWSTLPERKATNSRAWGFKGKGFRLPPKLLGGLDRTTKADAVEPSQGSGDSATEIVLPLRRPKLTLFQPSPPKFAGNAN</sequence>
<organism evidence="2 3">
    <name type="scientific">Naganishia liquefaciens</name>
    <dbReference type="NCBI Taxonomy" id="104408"/>
    <lineage>
        <taxon>Eukaryota</taxon>
        <taxon>Fungi</taxon>
        <taxon>Dikarya</taxon>
        <taxon>Basidiomycota</taxon>
        <taxon>Agaricomycotina</taxon>
        <taxon>Tremellomycetes</taxon>
        <taxon>Filobasidiales</taxon>
        <taxon>Filobasidiaceae</taxon>
        <taxon>Naganishia</taxon>
    </lineage>
</organism>
<evidence type="ECO:0000313" key="3">
    <source>
        <dbReference type="Proteomes" id="UP000620104"/>
    </source>
</evidence>
<feature type="compositionally biased region" description="Basic and acidic residues" evidence="1">
    <location>
        <begin position="71"/>
        <end position="92"/>
    </location>
</feature>
<comment type="caution">
    <text evidence="2">The sequence shown here is derived from an EMBL/GenBank/DDBJ whole genome shotgun (WGS) entry which is preliminary data.</text>
</comment>
<feature type="region of interest" description="Disordered" evidence="1">
    <location>
        <begin position="189"/>
        <end position="222"/>
    </location>
</feature>
<dbReference type="EMBL" id="BLZA01000011">
    <property type="protein sequence ID" value="GHJ85487.1"/>
    <property type="molecule type" value="Genomic_DNA"/>
</dbReference>
<feature type="compositionally biased region" description="Basic and acidic residues" evidence="1">
    <location>
        <begin position="189"/>
        <end position="207"/>
    </location>
</feature>
<accession>A0A8H3TQR2</accession>
<evidence type="ECO:0000256" key="1">
    <source>
        <dbReference type="SAM" id="MobiDB-lite"/>
    </source>
</evidence>
<dbReference type="AlphaFoldDB" id="A0A8H3TQR2"/>
<dbReference type="Proteomes" id="UP000620104">
    <property type="component" value="Unassembled WGS sequence"/>
</dbReference>
<proteinExistence type="predicted"/>
<reference evidence="2" key="1">
    <citation type="submission" date="2020-07" db="EMBL/GenBank/DDBJ databases">
        <title>Draft Genome Sequence of a Deep-Sea Yeast, Naganishia (Cryptococcus) liquefaciens strain N6.</title>
        <authorList>
            <person name="Han Y.W."/>
            <person name="Kajitani R."/>
            <person name="Morimoto H."/>
            <person name="Parhat M."/>
            <person name="Tsubouchi H."/>
            <person name="Bakenova O."/>
            <person name="Ogata M."/>
            <person name="Argunhan B."/>
            <person name="Aoki R."/>
            <person name="Kajiwara S."/>
            <person name="Itoh T."/>
            <person name="Iwasaki H."/>
        </authorList>
    </citation>
    <scope>NUCLEOTIDE SEQUENCE</scope>
    <source>
        <strain evidence="2">N6</strain>
    </source>
</reference>
<feature type="region of interest" description="Disordered" evidence="1">
    <location>
        <begin position="135"/>
        <end position="166"/>
    </location>
</feature>
<protein>
    <submittedName>
        <fullName evidence="2">Uncharacterized protein</fullName>
    </submittedName>
</protein>
<dbReference type="OrthoDB" id="2594596at2759"/>